<reference evidence="1 2" key="1">
    <citation type="submission" date="2019-06" db="EMBL/GenBank/DDBJ databases">
        <title>Draft genomes of female and male turbot (Scophthalmus maximus).</title>
        <authorList>
            <person name="Xu H."/>
            <person name="Xu X.-W."/>
            <person name="Shao C."/>
            <person name="Chen S."/>
        </authorList>
    </citation>
    <scope>NUCLEOTIDE SEQUENCE [LARGE SCALE GENOMIC DNA]</scope>
    <source>
        <strain evidence="1">Ysfricsl-2016a</strain>
        <tissue evidence="1">Blood</tissue>
    </source>
</reference>
<accession>A0A6A4SG70</accession>
<dbReference type="EMBL" id="VEVO01000014">
    <property type="protein sequence ID" value="KAF0031605.1"/>
    <property type="molecule type" value="Genomic_DNA"/>
</dbReference>
<evidence type="ECO:0000313" key="2">
    <source>
        <dbReference type="Proteomes" id="UP000438429"/>
    </source>
</evidence>
<organism evidence="1 2">
    <name type="scientific">Scophthalmus maximus</name>
    <name type="common">Turbot</name>
    <name type="synonym">Psetta maxima</name>
    <dbReference type="NCBI Taxonomy" id="52904"/>
    <lineage>
        <taxon>Eukaryota</taxon>
        <taxon>Metazoa</taxon>
        <taxon>Chordata</taxon>
        <taxon>Craniata</taxon>
        <taxon>Vertebrata</taxon>
        <taxon>Euteleostomi</taxon>
        <taxon>Actinopterygii</taxon>
        <taxon>Neopterygii</taxon>
        <taxon>Teleostei</taxon>
        <taxon>Neoteleostei</taxon>
        <taxon>Acanthomorphata</taxon>
        <taxon>Carangaria</taxon>
        <taxon>Pleuronectiformes</taxon>
        <taxon>Pleuronectoidei</taxon>
        <taxon>Scophthalmidae</taxon>
        <taxon>Scophthalmus</taxon>
    </lineage>
</organism>
<comment type="caution">
    <text evidence="1">The sequence shown here is derived from an EMBL/GenBank/DDBJ whole genome shotgun (WGS) entry which is preliminary data.</text>
</comment>
<sequence length="88" mass="10149">MFGGSRKLAYALRKNIFTFHEKANPRSAAFIPPRPRGDTLLLETTAEYITSTKGVKIRGAKRNSVEGRLRHWRGNWYDWDLCTTESHP</sequence>
<evidence type="ECO:0000313" key="1">
    <source>
        <dbReference type="EMBL" id="KAF0031605.1"/>
    </source>
</evidence>
<protein>
    <submittedName>
        <fullName evidence="1">Uncharacterized protein</fullName>
    </submittedName>
</protein>
<dbReference type="Proteomes" id="UP000438429">
    <property type="component" value="Unassembled WGS sequence"/>
</dbReference>
<dbReference type="AlphaFoldDB" id="A0A6A4SG70"/>
<gene>
    <name evidence="1" type="ORF">F2P81_016160</name>
</gene>
<name>A0A6A4SG70_SCOMX</name>
<proteinExistence type="predicted"/>